<accession>A0A563VS84</accession>
<dbReference type="OrthoDB" id="9781621at2"/>
<dbReference type="AlphaFoldDB" id="A0A563VS84"/>
<gene>
    <name evidence="2" type="ORF">H1P_2530001</name>
</gene>
<keyword evidence="3" id="KW-1185">Reference proteome</keyword>
<dbReference type="InterPro" id="IPR028202">
    <property type="entry name" value="Reductase_C"/>
</dbReference>
<dbReference type="Gene3D" id="3.30.390.30">
    <property type="match status" value="1"/>
</dbReference>
<dbReference type="SUPFAM" id="SSF55424">
    <property type="entry name" value="FAD/NAD-linked reductases, dimerisation (C-terminal) domain"/>
    <property type="match status" value="1"/>
</dbReference>
<reference evidence="2 3" key="1">
    <citation type="submission" date="2019-01" db="EMBL/GenBank/DDBJ databases">
        <authorList>
            <person name="Brito A."/>
        </authorList>
    </citation>
    <scope>NUCLEOTIDE SEQUENCE [LARGE SCALE GENOMIC DNA]</scope>
    <source>
        <strain evidence="2">1</strain>
    </source>
</reference>
<proteinExistence type="predicted"/>
<sequence length="99" mass="11471">MAKSGLRTTSTIVPFFWSGQYDVKLRYVGHAEQWDEIYIDGNLDKSEFLAFYLQNNKVMAVAGVNRDRELAAVSELMRQQKMPNATEIKDRLIDWLDIV</sequence>
<evidence type="ECO:0000313" key="2">
    <source>
        <dbReference type="EMBL" id="VEP14273.1"/>
    </source>
</evidence>
<dbReference type="Proteomes" id="UP000320055">
    <property type="component" value="Unassembled WGS sequence"/>
</dbReference>
<dbReference type="RefSeq" id="WP_144872734.1">
    <property type="nucleotide sequence ID" value="NZ_LR213996.1"/>
</dbReference>
<dbReference type="Pfam" id="PF14759">
    <property type="entry name" value="Reductase_C"/>
    <property type="match status" value="1"/>
</dbReference>
<dbReference type="EMBL" id="CAACVJ010000172">
    <property type="protein sequence ID" value="VEP14273.1"/>
    <property type="molecule type" value="Genomic_DNA"/>
</dbReference>
<protein>
    <recommendedName>
        <fullName evidence="1">Reductase C-terminal domain-containing protein</fullName>
    </recommendedName>
</protein>
<evidence type="ECO:0000313" key="3">
    <source>
        <dbReference type="Proteomes" id="UP000320055"/>
    </source>
</evidence>
<feature type="domain" description="Reductase C-terminal" evidence="1">
    <location>
        <begin position="15"/>
        <end position="91"/>
    </location>
</feature>
<organism evidence="2 3">
    <name type="scientific">Hyella patelloides LEGE 07179</name>
    <dbReference type="NCBI Taxonomy" id="945734"/>
    <lineage>
        <taxon>Bacteria</taxon>
        <taxon>Bacillati</taxon>
        <taxon>Cyanobacteriota</taxon>
        <taxon>Cyanophyceae</taxon>
        <taxon>Pleurocapsales</taxon>
        <taxon>Hyellaceae</taxon>
        <taxon>Hyella</taxon>
    </lineage>
</organism>
<evidence type="ECO:0000259" key="1">
    <source>
        <dbReference type="Pfam" id="PF14759"/>
    </source>
</evidence>
<name>A0A563VS84_9CYAN</name>
<dbReference type="InterPro" id="IPR016156">
    <property type="entry name" value="FAD/NAD-linked_Rdtase_dimer_sf"/>
</dbReference>